<gene>
    <name evidence="7" type="ORF">HMPREF9450_02036</name>
</gene>
<evidence type="ECO:0000313" key="7">
    <source>
        <dbReference type="EMBL" id="EHB91987.1"/>
    </source>
</evidence>
<evidence type="ECO:0000259" key="5">
    <source>
        <dbReference type="Pfam" id="PF04542"/>
    </source>
</evidence>
<keyword evidence="4" id="KW-0804">Transcription</keyword>
<dbReference type="InterPro" id="IPR013325">
    <property type="entry name" value="RNA_pol_sigma_r2"/>
</dbReference>
<dbReference type="SUPFAM" id="SSF88946">
    <property type="entry name" value="Sigma2 domain of RNA polymerase sigma factors"/>
    <property type="match status" value="1"/>
</dbReference>
<dbReference type="AlphaFoldDB" id="G5H8V0"/>
<evidence type="ECO:0000313" key="8">
    <source>
        <dbReference type="Proteomes" id="UP000006008"/>
    </source>
</evidence>
<evidence type="ECO:0000256" key="4">
    <source>
        <dbReference type="ARBA" id="ARBA00023163"/>
    </source>
</evidence>
<dbReference type="Gene3D" id="1.10.1740.10">
    <property type="match status" value="1"/>
</dbReference>
<keyword evidence="8" id="KW-1185">Reference proteome</keyword>
<name>G5H8V0_9BACT</name>
<dbReference type="GO" id="GO:0006352">
    <property type="term" value="P:DNA-templated transcription initiation"/>
    <property type="evidence" value="ECO:0007669"/>
    <property type="project" value="InterPro"/>
</dbReference>
<dbReference type="InterPro" id="IPR036388">
    <property type="entry name" value="WH-like_DNA-bd_sf"/>
</dbReference>
<dbReference type="eggNOG" id="COG1595">
    <property type="taxonomic scope" value="Bacteria"/>
</dbReference>
<dbReference type="PATRIC" id="fig|742725.3.peg.2133"/>
<dbReference type="GO" id="GO:0003677">
    <property type="term" value="F:DNA binding"/>
    <property type="evidence" value="ECO:0007669"/>
    <property type="project" value="InterPro"/>
</dbReference>
<sequence>MLGICMRYVKDYHVACDLMHDGFITVYSKIGDFRSEGSFEGWMRRIFVNTALGYLRKANVLNGSVPVDGLVQLDNHDVTVFERMEAAELRRCIDRLPDGYRVVLNLFAIEGYSHKEIAEMLGINEGTSRSQYARAKIYLQKMLQKAEMM</sequence>
<dbReference type="Proteomes" id="UP000006008">
    <property type="component" value="Unassembled WGS sequence"/>
</dbReference>
<dbReference type="NCBIfam" id="TIGR02937">
    <property type="entry name" value="sigma70-ECF"/>
    <property type="match status" value="1"/>
</dbReference>
<keyword evidence="2" id="KW-0805">Transcription regulation</keyword>
<keyword evidence="3" id="KW-0731">Sigma factor</keyword>
<dbReference type="Pfam" id="PF04542">
    <property type="entry name" value="Sigma70_r2"/>
    <property type="match status" value="1"/>
</dbReference>
<dbReference type="PANTHER" id="PTHR43133">
    <property type="entry name" value="RNA POLYMERASE ECF-TYPE SIGMA FACTO"/>
    <property type="match status" value="1"/>
</dbReference>
<evidence type="ECO:0008006" key="9">
    <source>
        <dbReference type="Google" id="ProtNLM"/>
    </source>
</evidence>
<evidence type="ECO:0000259" key="6">
    <source>
        <dbReference type="Pfam" id="PF08281"/>
    </source>
</evidence>
<proteinExistence type="inferred from homology"/>
<dbReference type="Gene3D" id="1.10.10.10">
    <property type="entry name" value="Winged helix-like DNA-binding domain superfamily/Winged helix DNA-binding domain"/>
    <property type="match status" value="1"/>
</dbReference>
<dbReference type="CDD" id="cd06171">
    <property type="entry name" value="Sigma70_r4"/>
    <property type="match status" value="1"/>
</dbReference>
<protein>
    <recommendedName>
        <fullName evidence="9">RNA polymerase sigma factor 70 region 4 type 2 domain-containing protein</fullName>
    </recommendedName>
</protein>
<dbReference type="GO" id="GO:0016987">
    <property type="term" value="F:sigma factor activity"/>
    <property type="evidence" value="ECO:0007669"/>
    <property type="project" value="UniProtKB-KW"/>
</dbReference>
<dbReference type="InterPro" id="IPR014284">
    <property type="entry name" value="RNA_pol_sigma-70_dom"/>
</dbReference>
<reference evidence="7 8" key="1">
    <citation type="submission" date="2011-08" db="EMBL/GenBank/DDBJ databases">
        <title>The Genome Sequence of Alistipes indistinctus YIT 12060.</title>
        <authorList>
            <consortium name="The Broad Institute Genome Sequencing Platform"/>
            <person name="Earl A."/>
            <person name="Ward D."/>
            <person name="Feldgarden M."/>
            <person name="Gevers D."/>
            <person name="Morotomi M."/>
            <person name="Young S.K."/>
            <person name="Zeng Q."/>
            <person name="Gargeya S."/>
            <person name="Fitzgerald M."/>
            <person name="Haas B."/>
            <person name="Abouelleil A."/>
            <person name="Alvarado L."/>
            <person name="Arachchi H.M."/>
            <person name="Berlin A."/>
            <person name="Brown A."/>
            <person name="Chapman S.B."/>
            <person name="Chen Z."/>
            <person name="Dunbar C."/>
            <person name="Freedman E."/>
            <person name="Gearin G."/>
            <person name="Gellesch M."/>
            <person name="Goldberg J."/>
            <person name="Griggs A."/>
            <person name="Gujja S."/>
            <person name="Heiman D."/>
            <person name="Howarth C."/>
            <person name="Larson L."/>
            <person name="Lui A."/>
            <person name="MacDonald P.J.P."/>
            <person name="Montmayeur A."/>
            <person name="Murphy C."/>
            <person name="Neiman D."/>
            <person name="Pearson M."/>
            <person name="Priest M."/>
            <person name="Roberts A."/>
            <person name="Saif S."/>
            <person name="Shea T."/>
            <person name="Shenoy N."/>
            <person name="Sisk P."/>
            <person name="Stolte C."/>
            <person name="Sykes S."/>
            <person name="Wortman J."/>
            <person name="Nusbaum C."/>
            <person name="Birren B."/>
        </authorList>
    </citation>
    <scope>NUCLEOTIDE SEQUENCE [LARGE SCALE GENOMIC DNA]</scope>
    <source>
        <strain evidence="7 8">YIT 12060</strain>
    </source>
</reference>
<dbReference type="InterPro" id="IPR013324">
    <property type="entry name" value="RNA_pol_sigma_r3/r4-like"/>
</dbReference>
<comment type="similarity">
    <text evidence="1">Belongs to the sigma-70 factor family. ECF subfamily.</text>
</comment>
<evidence type="ECO:0000256" key="1">
    <source>
        <dbReference type="ARBA" id="ARBA00010641"/>
    </source>
</evidence>
<accession>G5H8V0</accession>
<dbReference type="STRING" id="742725.HMPREF9450_02036"/>
<dbReference type="PANTHER" id="PTHR43133:SF46">
    <property type="entry name" value="RNA POLYMERASE SIGMA-70 FACTOR ECF SUBFAMILY"/>
    <property type="match status" value="1"/>
</dbReference>
<feature type="domain" description="RNA polymerase sigma factor 70 region 4 type 2" evidence="6">
    <location>
        <begin position="88"/>
        <end position="136"/>
    </location>
</feature>
<dbReference type="InterPro" id="IPR007627">
    <property type="entry name" value="RNA_pol_sigma70_r2"/>
</dbReference>
<dbReference type="SUPFAM" id="SSF88659">
    <property type="entry name" value="Sigma3 and sigma4 domains of RNA polymerase sigma factors"/>
    <property type="match status" value="1"/>
</dbReference>
<dbReference type="Pfam" id="PF08281">
    <property type="entry name" value="Sigma70_r4_2"/>
    <property type="match status" value="1"/>
</dbReference>
<dbReference type="InterPro" id="IPR013249">
    <property type="entry name" value="RNA_pol_sigma70_r4_t2"/>
</dbReference>
<dbReference type="InterPro" id="IPR039425">
    <property type="entry name" value="RNA_pol_sigma-70-like"/>
</dbReference>
<organism evidence="7 8">
    <name type="scientific">Alistipes indistinctus YIT 12060</name>
    <dbReference type="NCBI Taxonomy" id="742725"/>
    <lineage>
        <taxon>Bacteria</taxon>
        <taxon>Pseudomonadati</taxon>
        <taxon>Bacteroidota</taxon>
        <taxon>Bacteroidia</taxon>
        <taxon>Bacteroidales</taxon>
        <taxon>Rikenellaceae</taxon>
        <taxon>Alistipes</taxon>
    </lineage>
</organism>
<dbReference type="EMBL" id="ADLD01000013">
    <property type="protein sequence ID" value="EHB91987.1"/>
    <property type="molecule type" value="Genomic_DNA"/>
</dbReference>
<comment type="caution">
    <text evidence="7">The sequence shown here is derived from an EMBL/GenBank/DDBJ whole genome shotgun (WGS) entry which is preliminary data.</text>
</comment>
<dbReference type="HOGENOM" id="CLU_047691_3_2_10"/>
<evidence type="ECO:0000256" key="3">
    <source>
        <dbReference type="ARBA" id="ARBA00023082"/>
    </source>
</evidence>
<evidence type="ECO:0000256" key="2">
    <source>
        <dbReference type="ARBA" id="ARBA00023015"/>
    </source>
</evidence>
<feature type="domain" description="RNA polymerase sigma-70 region 2" evidence="5">
    <location>
        <begin position="2"/>
        <end position="58"/>
    </location>
</feature>